<dbReference type="PANTHER" id="PTHR43329">
    <property type="entry name" value="EPOXIDE HYDROLASE"/>
    <property type="match status" value="1"/>
</dbReference>
<organism evidence="4 5">
    <name type="scientific">Recurvomyces mirabilis</name>
    <dbReference type="NCBI Taxonomy" id="574656"/>
    <lineage>
        <taxon>Eukaryota</taxon>
        <taxon>Fungi</taxon>
        <taxon>Dikarya</taxon>
        <taxon>Ascomycota</taxon>
        <taxon>Pezizomycotina</taxon>
        <taxon>Dothideomycetes</taxon>
        <taxon>Dothideomycetidae</taxon>
        <taxon>Mycosphaerellales</taxon>
        <taxon>Teratosphaeriaceae</taxon>
        <taxon>Recurvomyces</taxon>
    </lineage>
</organism>
<dbReference type="Pfam" id="PF00561">
    <property type="entry name" value="Abhydrolase_1"/>
    <property type="match status" value="1"/>
</dbReference>
<dbReference type="GO" id="GO:0016787">
    <property type="term" value="F:hydrolase activity"/>
    <property type="evidence" value="ECO:0007669"/>
    <property type="project" value="UniProtKB-KW"/>
</dbReference>
<evidence type="ECO:0000256" key="2">
    <source>
        <dbReference type="ARBA" id="ARBA00038334"/>
    </source>
</evidence>
<evidence type="ECO:0000259" key="3">
    <source>
        <dbReference type="Pfam" id="PF00561"/>
    </source>
</evidence>
<dbReference type="SUPFAM" id="SSF53474">
    <property type="entry name" value="alpha/beta-Hydrolases"/>
    <property type="match status" value="1"/>
</dbReference>
<accession>A0AAE0WQE5</accession>
<dbReference type="Gene3D" id="3.40.50.1820">
    <property type="entry name" value="alpha/beta hydrolase"/>
    <property type="match status" value="1"/>
</dbReference>
<evidence type="ECO:0000313" key="4">
    <source>
        <dbReference type="EMBL" id="KAK3676073.1"/>
    </source>
</evidence>
<dbReference type="InterPro" id="IPR029058">
    <property type="entry name" value="AB_hydrolase_fold"/>
</dbReference>
<dbReference type="PRINTS" id="PR00412">
    <property type="entry name" value="EPOXHYDRLASE"/>
</dbReference>
<feature type="domain" description="AB hydrolase-1" evidence="3">
    <location>
        <begin position="33"/>
        <end position="335"/>
    </location>
</feature>
<dbReference type="EMBL" id="JAUTXT010000012">
    <property type="protein sequence ID" value="KAK3676073.1"/>
    <property type="molecule type" value="Genomic_DNA"/>
</dbReference>
<sequence>MDRFEHKSISTKPYDLTYSYYLSPDFHKRTSVPTLVFCHGYPDDAYMWAGAVKHLVDLPYRIVLVDILGFGGSSKPKEASKYRYKQQADSIAQILDNEGVKEGVIPIGHDWGSATVQRLYLYHRDRCIGLGLISLAYQIPSDQPFDLVTANKETAKRFGYPQWEYWNFFNAKDATDLMDKHIQRFLEVNNGNFPSPKPEENGRDIWMREMFCVPNAMREYVTGTGKYEGFTVDLKPYAKTPEFQKSFKDRLSRDGFEGPVNYYHSLTDNHNLEDEKQHLSTREAKTISVPVLYIGQTGDWVCRTDLMGDAKEAGLVSDVEEKVIQAGHWCLYEKPEEIAGLIKDWLQRRFPVKS</sequence>
<dbReference type="InterPro" id="IPR000073">
    <property type="entry name" value="AB_hydrolase_1"/>
</dbReference>
<evidence type="ECO:0000256" key="1">
    <source>
        <dbReference type="ARBA" id="ARBA00022801"/>
    </source>
</evidence>
<reference evidence="4" key="1">
    <citation type="submission" date="2023-07" db="EMBL/GenBank/DDBJ databases">
        <title>Black Yeasts Isolated from many extreme environments.</title>
        <authorList>
            <person name="Coleine C."/>
            <person name="Stajich J.E."/>
            <person name="Selbmann L."/>
        </authorList>
    </citation>
    <scope>NUCLEOTIDE SEQUENCE</scope>
    <source>
        <strain evidence="4">CCFEE 5485</strain>
    </source>
</reference>
<name>A0AAE0WQE5_9PEZI</name>
<comment type="similarity">
    <text evidence="2">Belongs to the AB hydrolase superfamily. Epoxide hydrolase family.</text>
</comment>
<keyword evidence="5" id="KW-1185">Reference proteome</keyword>
<evidence type="ECO:0000313" key="5">
    <source>
        <dbReference type="Proteomes" id="UP001274830"/>
    </source>
</evidence>
<dbReference type="InterPro" id="IPR000639">
    <property type="entry name" value="Epox_hydrolase-like"/>
</dbReference>
<keyword evidence="1" id="KW-0378">Hydrolase</keyword>
<dbReference type="Proteomes" id="UP001274830">
    <property type="component" value="Unassembled WGS sequence"/>
</dbReference>
<protein>
    <recommendedName>
        <fullName evidence="3">AB hydrolase-1 domain-containing protein</fullName>
    </recommendedName>
</protein>
<proteinExistence type="inferred from homology"/>
<gene>
    <name evidence="4" type="ORF">LTR78_004265</name>
</gene>
<comment type="caution">
    <text evidence="4">The sequence shown here is derived from an EMBL/GenBank/DDBJ whole genome shotgun (WGS) entry which is preliminary data.</text>
</comment>
<dbReference type="AlphaFoldDB" id="A0AAE0WQE5"/>